<gene>
    <name evidence="1" type="ORF">ENH64_08000</name>
</gene>
<dbReference type="AlphaFoldDB" id="A0A7V1BNE7"/>
<dbReference type="Proteomes" id="UP000885703">
    <property type="component" value="Unassembled WGS sequence"/>
</dbReference>
<comment type="caution">
    <text evidence="1">The sequence shown here is derived from an EMBL/GenBank/DDBJ whole genome shotgun (WGS) entry which is preliminary data.</text>
</comment>
<name>A0A7V1BNE7_9GAMM</name>
<dbReference type="InterPro" id="IPR036388">
    <property type="entry name" value="WH-like_DNA-bd_sf"/>
</dbReference>
<sequence length="66" mass="7446">MVIIQGFVEVSALERTGCEEVQPLISAGRDRPVRMILEHVRDYPSEWAVIEFIAPKIGRLSQTLHG</sequence>
<accession>A0A7V1BNE7</accession>
<reference evidence="1" key="1">
    <citation type="journal article" date="2020" name="mSystems">
        <title>Genome- and Community-Level Interaction Insights into Carbon Utilization and Element Cycling Functions of Hydrothermarchaeota in Hydrothermal Sediment.</title>
        <authorList>
            <person name="Zhou Z."/>
            <person name="Liu Y."/>
            <person name="Xu W."/>
            <person name="Pan J."/>
            <person name="Luo Z.H."/>
            <person name="Li M."/>
        </authorList>
    </citation>
    <scope>NUCLEOTIDE SEQUENCE [LARGE SCALE GENOMIC DNA]</scope>
    <source>
        <strain evidence="1">HyVt-324</strain>
    </source>
</reference>
<dbReference type="Gene3D" id="1.10.10.10">
    <property type="entry name" value="Winged helix-like DNA-binding domain superfamily/Winged helix DNA-binding domain"/>
    <property type="match status" value="1"/>
</dbReference>
<proteinExistence type="predicted"/>
<evidence type="ECO:0000313" key="1">
    <source>
        <dbReference type="EMBL" id="HDZ56406.1"/>
    </source>
</evidence>
<protein>
    <submittedName>
        <fullName evidence="1">Uncharacterized protein</fullName>
    </submittedName>
</protein>
<dbReference type="EMBL" id="DRFO01000019">
    <property type="protein sequence ID" value="HDZ56406.1"/>
    <property type="molecule type" value="Genomic_DNA"/>
</dbReference>
<organism evidence="1">
    <name type="scientific">Halopseudomonas xinjiangensis</name>
    <dbReference type="NCBI Taxonomy" id="487184"/>
    <lineage>
        <taxon>Bacteria</taxon>
        <taxon>Pseudomonadati</taxon>
        <taxon>Pseudomonadota</taxon>
        <taxon>Gammaproteobacteria</taxon>
        <taxon>Pseudomonadales</taxon>
        <taxon>Pseudomonadaceae</taxon>
        <taxon>Halopseudomonas</taxon>
    </lineage>
</organism>